<accession>A0ABS4GRJ2</accession>
<dbReference type="PANTHER" id="PTHR43185:SF1">
    <property type="entry name" value="FE(2+) TRANSPORTER FEOB"/>
    <property type="match status" value="1"/>
</dbReference>
<dbReference type="PRINTS" id="PR00326">
    <property type="entry name" value="GTP1OBG"/>
</dbReference>
<reference evidence="2 3" key="1">
    <citation type="submission" date="2021-03" db="EMBL/GenBank/DDBJ databases">
        <title>Genomic Encyclopedia of Type Strains, Phase IV (KMG-IV): sequencing the most valuable type-strain genomes for metagenomic binning, comparative biology and taxonomic classification.</title>
        <authorList>
            <person name="Goeker M."/>
        </authorList>
    </citation>
    <scope>NUCLEOTIDE SEQUENCE [LARGE SCALE GENOMIC DNA]</scope>
    <source>
        <strain evidence="2 3">DSM 24738</strain>
    </source>
</reference>
<dbReference type="Pfam" id="PF17910">
    <property type="entry name" value="FeoB_Cyto"/>
    <property type="match status" value="1"/>
</dbReference>
<evidence type="ECO:0000313" key="2">
    <source>
        <dbReference type="EMBL" id="MBP1932900.1"/>
    </source>
</evidence>
<dbReference type="InterPro" id="IPR050860">
    <property type="entry name" value="FeoB_GTPase"/>
</dbReference>
<evidence type="ECO:0000313" key="3">
    <source>
        <dbReference type="Proteomes" id="UP001519343"/>
    </source>
</evidence>
<dbReference type="Gene3D" id="3.40.50.300">
    <property type="entry name" value="P-loop containing nucleotide triphosphate hydrolases"/>
    <property type="match status" value="1"/>
</dbReference>
<proteinExistence type="predicted"/>
<gene>
    <name evidence="2" type="ORF">J2Z37_002911</name>
</gene>
<sequence length="262" mass="29252">MSCCKTDRLEKYNIVSNDQYIIALAGNPNVGKSTLFNALTGMHQHTGNWPGKTVSQAHGSFDYNNRSYTIVDLPGTYSLLSNSADEEVARDFICFGEPDLTLVVVDATSLERNLNLALQVLEMTDRVIVCVNLMDEAERKRIDIDLKQLSKLLGVPAVGMSARSNRGTEKLKTTIEDVLEGKIICNPVRQPYSEEIERAIAEIEPEVKHLLQGSTINSRWVSLRLIDDDETILKSIEKYLMEIQENHKMGVNEPCPKSAILG</sequence>
<dbReference type="Pfam" id="PF02421">
    <property type="entry name" value="FeoB_N"/>
    <property type="match status" value="1"/>
</dbReference>
<dbReference type="InterPro" id="IPR006073">
    <property type="entry name" value="GTP-bd"/>
</dbReference>
<dbReference type="InterPro" id="IPR027417">
    <property type="entry name" value="P-loop_NTPase"/>
</dbReference>
<dbReference type="RefSeq" id="WP_209810929.1">
    <property type="nucleotide sequence ID" value="NZ_JAGGKT010000008.1"/>
</dbReference>
<dbReference type="EMBL" id="JAGGKT010000008">
    <property type="protein sequence ID" value="MBP1932900.1"/>
    <property type="molecule type" value="Genomic_DNA"/>
</dbReference>
<comment type="caution">
    <text evidence="2">The sequence shown here is derived from an EMBL/GenBank/DDBJ whole genome shotgun (WGS) entry which is preliminary data.</text>
</comment>
<dbReference type="CDD" id="cd01879">
    <property type="entry name" value="FeoB"/>
    <property type="match status" value="1"/>
</dbReference>
<dbReference type="SUPFAM" id="SSF52540">
    <property type="entry name" value="P-loop containing nucleoside triphosphate hydrolases"/>
    <property type="match status" value="1"/>
</dbReference>
<protein>
    <submittedName>
        <fullName evidence="2">Ferrous iron transport protein B</fullName>
    </submittedName>
</protein>
<dbReference type="PANTHER" id="PTHR43185">
    <property type="entry name" value="FERROUS IRON TRANSPORT PROTEIN B"/>
    <property type="match status" value="1"/>
</dbReference>
<dbReference type="InterPro" id="IPR030389">
    <property type="entry name" value="G_FEOB_dom"/>
</dbReference>
<dbReference type="InterPro" id="IPR041069">
    <property type="entry name" value="FeoB_Cyto"/>
</dbReference>
<dbReference type="PROSITE" id="PS51711">
    <property type="entry name" value="G_FEOB"/>
    <property type="match status" value="1"/>
</dbReference>
<dbReference type="Proteomes" id="UP001519343">
    <property type="component" value="Unassembled WGS sequence"/>
</dbReference>
<dbReference type="Gene3D" id="1.10.287.1770">
    <property type="match status" value="1"/>
</dbReference>
<keyword evidence="3" id="KW-1185">Reference proteome</keyword>
<name>A0ABS4GRJ2_9BACL</name>
<feature type="domain" description="FeoB-type G" evidence="1">
    <location>
        <begin position="19"/>
        <end position="181"/>
    </location>
</feature>
<organism evidence="2 3">
    <name type="scientific">Ammoniphilus resinae</name>
    <dbReference type="NCBI Taxonomy" id="861532"/>
    <lineage>
        <taxon>Bacteria</taxon>
        <taxon>Bacillati</taxon>
        <taxon>Bacillota</taxon>
        <taxon>Bacilli</taxon>
        <taxon>Bacillales</taxon>
        <taxon>Paenibacillaceae</taxon>
        <taxon>Aneurinibacillus group</taxon>
        <taxon>Ammoniphilus</taxon>
    </lineage>
</organism>
<evidence type="ECO:0000259" key="1">
    <source>
        <dbReference type="PROSITE" id="PS51711"/>
    </source>
</evidence>